<feature type="non-terminal residue" evidence="1">
    <location>
        <position position="1"/>
    </location>
</feature>
<dbReference type="AlphaFoldDB" id="A0A0F9FYD8"/>
<proteinExistence type="predicted"/>
<protein>
    <submittedName>
        <fullName evidence="1">Uncharacterized protein</fullName>
    </submittedName>
</protein>
<comment type="caution">
    <text evidence="1">The sequence shown here is derived from an EMBL/GenBank/DDBJ whole genome shotgun (WGS) entry which is preliminary data.</text>
</comment>
<name>A0A0F9FYD8_9ZZZZ</name>
<accession>A0A0F9FYD8</accession>
<sequence>IQWIVEGQGKATITFDAIKATNRSMTIEF</sequence>
<organism evidence="1">
    <name type="scientific">marine sediment metagenome</name>
    <dbReference type="NCBI Taxonomy" id="412755"/>
    <lineage>
        <taxon>unclassified sequences</taxon>
        <taxon>metagenomes</taxon>
        <taxon>ecological metagenomes</taxon>
    </lineage>
</organism>
<reference evidence="1" key="1">
    <citation type="journal article" date="2015" name="Nature">
        <title>Complex archaea that bridge the gap between prokaryotes and eukaryotes.</title>
        <authorList>
            <person name="Spang A."/>
            <person name="Saw J.H."/>
            <person name="Jorgensen S.L."/>
            <person name="Zaremba-Niedzwiedzka K."/>
            <person name="Martijn J."/>
            <person name="Lind A.E."/>
            <person name="van Eijk R."/>
            <person name="Schleper C."/>
            <person name="Guy L."/>
            <person name="Ettema T.J."/>
        </authorList>
    </citation>
    <scope>NUCLEOTIDE SEQUENCE</scope>
</reference>
<dbReference type="EMBL" id="LAZR01028514">
    <property type="protein sequence ID" value="KKL62365.1"/>
    <property type="molecule type" value="Genomic_DNA"/>
</dbReference>
<gene>
    <name evidence="1" type="ORF">LCGC14_2185940</name>
</gene>
<evidence type="ECO:0000313" key="1">
    <source>
        <dbReference type="EMBL" id="KKL62365.1"/>
    </source>
</evidence>